<accession>A0ACC2HRT6</accession>
<dbReference type="Proteomes" id="UP001153334">
    <property type="component" value="Unassembled WGS sequence"/>
</dbReference>
<comment type="caution">
    <text evidence="1">The sequence shown here is derived from an EMBL/GenBank/DDBJ whole genome shotgun (WGS) entry which is preliminary data.</text>
</comment>
<proteinExistence type="predicted"/>
<keyword evidence="2" id="KW-1185">Reference proteome</keyword>
<gene>
    <name evidence="1" type="ORF">ONZ43_g7286</name>
</gene>
<reference evidence="1" key="1">
    <citation type="submission" date="2022-11" db="EMBL/GenBank/DDBJ databases">
        <title>Genome Sequence of Nemania bipapillata.</title>
        <authorList>
            <person name="Buettner E."/>
        </authorList>
    </citation>
    <scope>NUCLEOTIDE SEQUENCE</scope>
    <source>
        <strain evidence="1">CP14</strain>
    </source>
</reference>
<name>A0ACC2HRT6_9PEZI</name>
<evidence type="ECO:0000313" key="1">
    <source>
        <dbReference type="EMBL" id="KAJ8105787.1"/>
    </source>
</evidence>
<protein>
    <submittedName>
        <fullName evidence="1">Uncharacterized protein</fullName>
    </submittedName>
</protein>
<organism evidence="1 2">
    <name type="scientific">Nemania bipapillata</name>
    <dbReference type="NCBI Taxonomy" id="110536"/>
    <lineage>
        <taxon>Eukaryota</taxon>
        <taxon>Fungi</taxon>
        <taxon>Dikarya</taxon>
        <taxon>Ascomycota</taxon>
        <taxon>Pezizomycotina</taxon>
        <taxon>Sordariomycetes</taxon>
        <taxon>Xylariomycetidae</taxon>
        <taxon>Xylariales</taxon>
        <taxon>Xylariaceae</taxon>
        <taxon>Nemania</taxon>
    </lineage>
</organism>
<sequence>MFCLGGRLASSTMAECLKAVEKWWWHVFDLSGGPADEDRKVLHGQASCVFAFEMRPSSPGQENPDIEVKLHVPMWVLGKTDAQLSARLAEWFRIHNHAGFADRYLQDLEYAL</sequence>
<dbReference type="EMBL" id="JAPESX010003075">
    <property type="protein sequence ID" value="KAJ8105787.1"/>
    <property type="molecule type" value="Genomic_DNA"/>
</dbReference>
<evidence type="ECO:0000313" key="2">
    <source>
        <dbReference type="Proteomes" id="UP001153334"/>
    </source>
</evidence>